<evidence type="ECO:0000256" key="3">
    <source>
        <dbReference type="ARBA" id="ARBA00022692"/>
    </source>
</evidence>
<reference evidence="7 8" key="1">
    <citation type="submission" date="2012-04" db="EMBL/GenBank/DDBJ databases">
        <authorList>
            <person name="Genoscope - CEA"/>
        </authorList>
    </citation>
    <scope>NUCLEOTIDE SEQUENCE [LARGE SCALE GENOMIC DNA]</scope>
    <source>
        <strain evidence="7 8">9701</strain>
    </source>
</reference>
<evidence type="ECO:0000256" key="2">
    <source>
        <dbReference type="ARBA" id="ARBA00007511"/>
    </source>
</evidence>
<evidence type="ECO:0000313" key="7">
    <source>
        <dbReference type="EMBL" id="CCI38400.1"/>
    </source>
</evidence>
<protein>
    <recommendedName>
        <fullName evidence="9">Integral membrane protein TerC</fullName>
    </recommendedName>
</protein>
<sequence length="184" mass="20562">MRELPDPRQERQALNWGLAGAFVLRVAMLVSASWTVKFWQVEVLGAIYKHFGQKFRNIETEDQNFAPNLGIESLGSVIVLIAFTDLAFSLDSMTTAIALADRFWILLTGGILGMLALRFLTGLFVRWLAEFVYLQDAAYLTVLAVGGRLLLKACQPTYLPPEWMVLMMVAISLSWGFSKGVVVE</sequence>
<comment type="caution">
    <text evidence="7">The sequence shown here is derived from an EMBL/GenBank/DDBJ whole genome shotgun (WGS) entry which is preliminary data.</text>
</comment>
<feature type="transmembrane region" description="Helical" evidence="6">
    <location>
        <begin position="163"/>
        <end position="182"/>
    </location>
</feature>
<organism evidence="7 8">
    <name type="scientific">Microcystis aeruginosa PCC 9701</name>
    <dbReference type="NCBI Taxonomy" id="721123"/>
    <lineage>
        <taxon>Bacteria</taxon>
        <taxon>Bacillati</taxon>
        <taxon>Cyanobacteriota</taxon>
        <taxon>Cyanophyceae</taxon>
        <taxon>Oscillatoriophycideae</taxon>
        <taxon>Chroococcales</taxon>
        <taxon>Microcystaceae</taxon>
        <taxon>Microcystis</taxon>
    </lineage>
</organism>
<keyword evidence="4 6" id="KW-1133">Transmembrane helix</keyword>
<comment type="similarity">
    <text evidence="2">Belongs to the TerC family.</text>
</comment>
<feature type="transmembrane region" description="Helical" evidence="6">
    <location>
        <begin position="12"/>
        <end position="34"/>
    </location>
</feature>
<comment type="subcellular location">
    <subcellularLocation>
        <location evidence="1">Membrane</location>
        <topology evidence="1">Multi-pass membrane protein</topology>
    </subcellularLocation>
</comment>
<keyword evidence="5 6" id="KW-0472">Membrane</keyword>
<evidence type="ECO:0000256" key="6">
    <source>
        <dbReference type="SAM" id="Phobius"/>
    </source>
</evidence>
<evidence type="ECO:0000313" key="8">
    <source>
        <dbReference type="Proteomes" id="UP000004047"/>
    </source>
</evidence>
<dbReference type="PANTHER" id="PTHR30238">
    <property type="entry name" value="MEMBRANE BOUND PREDICTED REDOX MODULATOR"/>
    <property type="match status" value="1"/>
</dbReference>
<dbReference type="EMBL" id="CAIQ01000348">
    <property type="protein sequence ID" value="CCI38400.1"/>
    <property type="molecule type" value="Genomic_DNA"/>
</dbReference>
<dbReference type="Pfam" id="PF03741">
    <property type="entry name" value="TerC"/>
    <property type="match status" value="1"/>
</dbReference>
<dbReference type="InterPro" id="IPR005496">
    <property type="entry name" value="Integral_membrane_TerC"/>
</dbReference>
<dbReference type="GO" id="GO:0016020">
    <property type="term" value="C:membrane"/>
    <property type="evidence" value="ECO:0007669"/>
    <property type="project" value="UniProtKB-SubCell"/>
</dbReference>
<evidence type="ECO:0000256" key="1">
    <source>
        <dbReference type="ARBA" id="ARBA00004141"/>
    </source>
</evidence>
<evidence type="ECO:0008006" key="9">
    <source>
        <dbReference type="Google" id="ProtNLM"/>
    </source>
</evidence>
<proteinExistence type="inferred from homology"/>
<name>I4IVS6_MICAE</name>
<dbReference type="AlphaFoldDB" id="I4IVS6"/>
<dbReference type="HOGENOM" id="CLU_070543_1_0_3"/>
<accession>I4IVS6</accession>
<feature type="transmembrane region" description="Helical" evidence="6">
    <location>
        <begin position="73"/>
        <end position="91"/>
    </location>
</feature>
<gene>
    <name evidence="7" type="ORF">MICAK_4110001</name>
</gene>
<dbReference type="PANTHER" id="PTHR30238:SF4">
    <property type="entry name" value="SLL1022 PROTEIN"/>
    <property type="match status" value="1"/>
</dbReference>
<evidence type="ECO:0000256" key="4">
    <source>
        <dbReference type="ARBA" id="ARBA00022989"/>
    </source>
</evidence>
<keyword evidence="3 6" id="KW-0812">Transmembrane</keyword>
<dbReference type="Proteomes" id="UP000004047">
    <property type="component" value="Unassembled WGS sequence"/>
</dbReference>
<feature type="transmembrane region" description="Helical" evidence="6">
    <location>
        <begin position="103"/>
        <end position="125"/>
    </location>
</feature>
<evidence type="ECO:0000256" key="5">
    <source>
        <dbReference type="ARBA" id="ARBA00023136"/>
    </source>
</evidence>